<dbReference type="EMBL" id="BTGU01000004">
    <property type="protein sequence ID" value="GMN33512.1"/>
    <property type="molecule type" value="Genomic_DNA"/>
</dbReference>
<dbReference type="AlphaFoldDB" id="A0AA87ZGZ7"/>
<comment type="caution">
    <text evidence="1">The sequence shown here is derived from an EMBL/GenBank/DDBJ whole genome shotgun (WGS) entry which is preliminary data.</text>
</comment>
<dbReference type="Proteomes" id="UP001187192">
    <property type="component" value="Unassembled WGS sequence"/>
</dbReference>
<keyword evidence="2" id="KW-1185">Reference proteome</keyword>
<sequence>MTTASSELKSLVAGWPIQRLRISASPMLCRRVVGRSRGHRNGERGRERMVVTFSGVIGEEREK</sequence>
<proteinExistence type="predicted"/>
<reference evidence="1" key="1">
    <citation type="submission" date="2023-07" db="EMBL/GenBank/DDBJ databases">
        <title>draft genome sequence of fig (Ficus carica).</title>
        <authorList>
            <person name="Takahashi T."/>
            <person name="Nishimura K."/>
        </authorList>
    </citation>
    <scope>NUCLEOTIDE SEQUENCE</scope>
</reference>
<gene>
    <name evidence="1" type="ORF">TIFTF001_004207</name>
</gene>
<evidence type="ECO:0000313" key="2">
    <source>
        <dbReference type="Proteomes" id="UP001187192"/>
    </source>
</evidence>
<evidence type="ECO:0000313" key="1">
    <source>
        <dbReference type="EMBL" id="GMN33512.1"/>
    </source>
</evidence>
<accession>A0AA87ZGZ7</accession>
<organism evidence="1 2">
    <name type="scientific">Ficus carica</name>
    <name type="common">Common fig</name>
    <dbReference type="NCBI Taxonomy" id="3494"/>
    <lineage>
        <taxon>Eukaryota</taxon>
        <taxon>Viridiplantae</taxon>
        <taxon>Streptophyta</taxon>
        <taxon>Embryophyta</taxon>
        <taxon>Tracheophyta</taxon>
        <taxon>Spermatophyta</taxon>
        <taxon>Magnoliopsida</taxon>
        <taxon>eudicotyledons</taxon>
        <taxon>Gunneridae</taxon>
        <taxon>Pentapetalae</taxon>
        <taxon>rosids</taxon>
        <taxon>fabids</taxon>
        <taxon>Rosales</taxon>
        <taxon>Moraceae</taxon>
        <taxon>Ficeae</taxon>
        <taxon>Ficus</taxon>
    </lineage>
</organism>
<protein>
    <submittedName>
        <fullName evidence="1">Uncharacterized protein</fullName>
    </submittedName>
</protein>
<name>A0AA87ZGZ7_FICCA</name>